<dbReference type="PANTHER" id="PTHR43527:SF2">
    <property type="entry name" value="4-DIPHOSPHOCYTIDYL-2-C-METHYL-D-ERYTHRITOL KINASE, CHLOROPLASTIC"/>
    <property type="match status" value="1"/>
</dbReference>
<feature type="active site" evidence="9">
    <location>
        <position position="136"/>
    </location>
</feature>
<accession>A0A9D1RFK4</accession>
<dbReference type="NCBIfam" id="TIGR00154">
    <property type="entry name" value="ispE"/>
    <property type="match status" value="1"/>
</dbReference>
<dbReference type="InterPro" id="IPR004424">
    <property type="entry name" value="IspE"/>
</dbReference>
<feature type="domain" description="GHMP kinase C-terminal" evidence="11">
    <location>
        <begin position="199"/>
        <end position="255"/>
    </location>
</feature>
<evidence type="ECO:0000256" key="4">
    <source>
        <dbReference type="ARBA" id="ARBA00022679"/>
    </source>
</evidence>
<dbReference type="Proteomes" id="UP000824267">
    <property type="component" value="Unassembled WGS sequence"/>
</dbReference>
<gene>
    <name evidence="9" type="primary">ispE</name>
    <name evidence="12" type="ORF">IAC47_02865</name>
</gene>
<organism evidence="12 13">
    <name type="scientific">Candidatus Onthomorpha intestinigallinarum</name>
    <dbReference type="NCBI Taxonomy" id="2840880"/>
    <lineage>
        <taxon>Bacteria</taxon>
        <taxon>Pseudomonadati</taxon>
        <taxon>Bacteroidota</taxon>
        <taxon>Bacteroidia</taxon>
        <taxon>Bacteroidales</taxon>
        <taxon>Candidatus Onthomorpha</taxon>
    </lineage>
</organism>
<dbReference type="SUPFAM" id="SSF55060">
    <property type="entry name" value="GHMP Kinase, C-terminal domain"/>
    <property type="match status" value="1"/>
</dbReference>
<dbReference type="HAMAP" id="MF_00061">
    <property type="entry name" value="IspE"/>
    <property type="match status" value="1"/>
</dbReference>
<evidence type="ECO:0000256" key="8">
    <source>
        <dbReference type="ARBA" id="ARBA00032554"/>
    </source>
</evidence>
<dbReference type="Gene3D" id="3.30.230.10">
    <property type="match status" value="1"/>
</dbReference>
<dbReference type="EC" id="2.7.1.148" evidence="2 9"/>
<name>A0A9D1RFK4_9BACT</name>
<feature type="domain" description="GHMP kinase N-terminal" evidence="10">
    <location>
        <begin position="66"/>
        <end position="138"/>
    </location>
</feature>
<evidence type="ECO:0000256" key="9">
    <source>
        <dbReference type="HAMAP-Rule" id="MF_00061"/>
    </source>
</evidence>
<dbReference type="InterPro" id="IPR013750">
    <property type="entry name" value="GHMP_kinase_C_dom"/>
</dbReference>
<evidence type="ECO:0000256" key="5">
    <source>
        <dbReference type="ARBA" id="ARBA00022741"/>
    </source>
</evidence>
<dbReference type="Pfam" id="PF08544">
    <property type="entry name" value="GHMP_kinases_C"/>
    <property type="match status" value="1"/>
</dbReference>
<evidence type="ECO:0000259" key="10">
    <source>
        <dbReference type="Pfam" id="PF00288"/>
    </source>
</evidence>
<keyword evidence="4 9" id="KW-0808">Transferase</keyword>
<dbReference type="Pfam" id="PF00288">
    <property type="entry name" value="GHMP_kinases_N"/>
    <property type="match status" value="1"/>
</dbReference>
<keyword evidence="5 9" id="KW-0547">Nucleotide-binding</keyword>
<evidence type="ECO:0000313" key="13">
    <source>
        <dbReference type="Proteomes" id="UP000824267"/>
    </source>
</evidence>
<dbReference type="InterPro" id="IPR014721">
    <property type="entry name" value="Ribsml_uS5_D2-typ_fold_subgr"/>
</dbReference>
<feature type="active site" evidence="9">
    <location>
        <position position="8"/>
    </location>
</feature>
<keyword evidence="7 9" id="KW-0067">ATP-binding</keyword>
<reference evidence="12" key="1">
    <citation type="journal article" date="2021" name="PeerJ">
        <title>Extensive microbial diversity within the chicken gut microbiome revealed by metagenomics and culture.</title>
        <authorList>
            <person name="Gilroy R."/>
            <person name="Ravi A."/>
            <person name="Getino M."/>
            <person name="Pursley I."/>
            <person name="Horton D.L."/>
            <person name="Alikhan N.F."/>
            <person name="Baker D."/>
            <person name="Gharbi K."/>
            <person name="Hall N."/>
            <person name="Watson M."/>
            <person name="Adriaenssens E.M."/>
            <person name="Foster-Nyarko E."/>
            <person name="Jarju S."/>
            <person name="Secka A."/>
            <person name="Antonio M."/>
            <person name="Oren A."/>
            <person name="Chaudhuri R.R."/>
            <person name="La Ragione R."/>
            <person name="Hildebrand F."/>
            <person name="Pallen M.J."/>
        </authorList>
    </citation>
    <scope>NUCLEOTIDE SEQUENCE</scope>
    <source>
        <strain evidence="12">Gambia16-930</strain>
    </source>
</reference>
<evidence type="ECO:0000256" key="3">
    <source>
        <dbReference type="ARBA" id="ARBA00017473"/>
    </source>
</evidence>
<evidence type="ECO:0000256" key="2">
    <source>
        <dbReference type="ARBA" id="ARBA00012052"/>
    </source>
</evidence>
<dbReference type="Gene3D" id="3.30.70.890">
    <property type="entry name" value="GHMP kinase, C-terminal domain"/>
    <property type="match status" value="1"/>
</dbReference>
<dbReference type="GO" id="GO:0005524">
    <property type="term" value="F:ATP binding"/>
    <property type="evidence" value="ECO:0007669"/>
    <property type="project" value="UniProtKB-UniRule"/>
</dbReference>
<keyword evidence="9" id="KW-0414">Isoprene biosynthesis</keyword>
<comment type="catalytic activity">
    <reaction evidence="9">
        <text>4-CDP-2-C-methyl-D-erythritol + ATP = 4-CDP-2-C-methyl-D-erythritol 2-phosphate + ADP + H(+)</text>
        <dbReference type="Rhea" id="RHEA:18437"/>
        <dbReference type="ChEBI" id="CHEBI:15378"/>
        <dbReference type="ChEBI" id="CHEBI:30616"/>
        <dbReference type="ChEBI" id="CHEBI:57823"/>
        <dbReference type="ChEBI" id="CHEBI:57919"/>
        <dbReference type="ChEBI" id="CHEBI:456216"/>
        <dbReference type="EC" id="2.7.1.148"/>
    </reaction>
</comment>
<keyword evidence="6 9" id="KW-0418">Kinase</keyword>
<comment type="similarity">
    <text evidence="1 9">Belongs to the GHMP kinase family. IspE subfamily.</text>
</comment>
<dbReference type="PANTHER" id="PTHR43527">
    <property type="entry name" value="4-DIPHOSPHOCYTIDYL-2-C-METHYL-D-ERYTHRITOL KINASE, CHLOROPLASTIC"/>
    <property type="match status" value="1"/>
</dbReference>
<evidence type="ECO:0000256" key="1">
    <source>
        <dbReference type="ARBA" id="ARBA00009684"/>
    </source>
</evidence>
<dbReference type="GO" id="GO:0019288">
    <property type="term" value="P:isopentenyl diphosphate biosynthetic process, methylerythritol 4-phosphate pathway"/>
    <property type="evidence" value="ECO:0007669"/>
    <property type="project" value="UniProtKB-UniRule"/>
</dbReference>
<evidence type="ECO:0000313" key="12">
    <source>
        <dbReference type="EMBL" id="HIW87198.1"/>
    </source>
</evidence>
<proteinExistence type="inferred from homology"/>
<dbReference type="GO" id="GO:0050515">
    <property type="term" value="F:4-(cytidine 5'-diphospho)-2-C-methyl-D-erythritol kinase activity"/>
    <property type="evidence" value="ECO:0007669"/>
    <property type="project" value="UniProtKB-UniRule"/>
</dbReference>
<evidence type="ECO:0000256" key="6">
    <source>
        <dbReference type="ARBA" id="ARBA00022777"/>
    </source>
</evidence>
<comment type="function">
    <text evidence="9">Catalyzes the phosphorylation of the position 2 hydroxy group of 4-diphosphocytidyl-2C-methyl-D-erythritol.</text>
</comment>
<comment type="pathway">
    <text evidence="9">Isoprenoid biosynthesis; isopentenyl diphosphate biosynthesis via DXP pathway; isopentenyl diphosphate from 1-deoxy-D-xylulose 5-phosphate: step 3/6.</text>
</comment>
<dbReference type="InterPro" id="IPR020568">
    <property type="entry name" value="Ribosomal_Su5_D2-typ_SF"/>
</dbReference>
<sequence>MIFFPNCKINIGLGITGKRDDGYHDIESVFYPVDLRDALEIRPNKEGETCLTVSGLDIGETDAEDNLCMKAYRLLKKDYPQIGNVNIHLHKAIPAFAGLGGGSSDAAYTLRLLDFIFSLSLSEAQLAKYAEAIGSDCVFFTQDRPMYVSGRGEKLKAVDLSLKGKTIVLVKPDIRISTKEAYAGVTPKISVTDYGHLPDLEQWKQSVKNDFEQSLFGKYPLLEQIKQRLYDCGAVYASLSGSGSCMYGIFNQEIDLNRLKYGTDTFLWQGRLK</sequence>
<dbReference type="AlphaFoldDB" id="A0A9D1RFK4"/>
<dbReference type="InterPro" id="IPR036554">
    <property type="entry name" value="GHMP_kinase_C_sf"/>
</dbReference>
<protein>
    <recommendedName>
        <fullName evidence="3 9">4-diphosphocytidyl-2-C-methyl-D-erythritol kinase</fullName>
        <shortName evidence="9">CMK</shortName>
        <ecNumber evidence="2 9">2.7.1.148</ecNumber>
    </recommendedName>
    <alternativeName>
        <fullName evidence="8 9">4-(cytidine-5'-diphospho)-2-C-methyl-D-erythritol kinase</fullName>
    </alternativeName>
</protein>
<reference evidence="12" key="2">
    <citation type="submission" date="2021-04" db="EMBL/GenBank/DDBJ databases">
        <authorList>
            <person name="Gilroy R."/>
        </authorList>
    </citation>
    <scope>NUCLEOTIDE SEQUENCE</scope>
    <source>
        <strain evidence="12">Gambia16-930</strain>
    </source>
</reference>
<dbReference type="EMBL" id="DXGG01000097">
    <property type="protein sequence ID" value="HIW87198.1"/>
    <property type="molecule type" value="Genomic_DNA"/>
</dbReference>
<comment type="caution">
    <text evidence="12">The sequence shown here is derived from an EMBL/GenBank/DDBJ whole genome shotgun (WGS) entry which is preliminary data.</text>
</comment>
<dbReference type="InterPro" id="IPR006204">
    <property type="entry name" value="GHMP_kinase_N_dom"/>
</dbReference>
<dbReference type="SUPFAM" id="SSF54211">
    <property type="entry name" value="Ribosomal protein S5 domain 2-like"/>
    <property type="match status" value="1"/>
</dbReference>
<dbReference type="PIRSF" id="PIRSF010376">
    <property type="entry name" value="IspE"/>
    <property type="match status" value="1"/>
</dbReference>
<dbReference type="GO" id="GO:0016114">
    <property type="term" value="P:terpenoid biosynthetic process"/>
    <property type="evidence" value="ECO:0007669"/>
    <property type="project" value="UniProtKB-UniRule"/>
</dbReference>
<evidence type="ECO:0000259" key="11">
    <source>
        <dbReference type="Pfam" id="PF08544"/>
    </source>
</evidence>
<evidence type="ECO:0000256" key="7">
    <source>
        <dbReference type="ARBA" id="ARBA00022840"/>
    </source>
</evidence>
<feature type="binding site" evidence="9">
    <location>
        <begin position="94"/>
        <end position="104"/>
    </location>
    <ligand>
        <name>ATP</name>
        <dbReference type="ChEBI" id="CHEBI:30616"/>
    </ligand>
</feature>